<keyword evidence="4" id="KW-0560">Oxidoreductase</keyword>
<keyword evidence="1 2" id="KW-0535">Nitrogen fixation</keyword>
<dbReference type="Pfam" id="PF00148">
    <property type="entry name" value="Oxidored_nitro"/>
    <property type="match status" value="1"/>
</dbReference>
<dbReference type="AlphaFoldDB" id="A0A166ET93"/>
<dbReference type="SUPFAM" id="SSF53807">
    <property type="entry name" value="Helical backbone' metal receptor"/>
    <property type="match status" value="1"/>
</dbReference>
<name>A0A166ET93_9EURY</name>
<dbReference type="GO" id="GO:0016163">
    <property type="term" value="F:nitrogenase activity"/>
    <property type="evidence" value="ECO:0007669"/>
    <property type="project" value="UniProtKB-EC"/>
</dbReference>
<dbReference type="PANTHER" id="PTHR33712">
    <property type="entry name" value="LIGHT-INDEPENDENT PROTOCHLOROPHYLLIDE REDUCTASE SUBUNIT B"/>
    <property type="match status" value="1"/>
</dbReference>
<sequence>MSDVNVMKRERSLIVNPLKTCQPLGAMYAITGVDKGVPLVHGSQGCSTFVRYHLARHFREPVEIAVTSLHESAAVFGGRKNINSSIKNITLRYKPELIGAITTCSSEIIGDDVFGFVDTTKRELKQMSEEDETYKDIANVEVVPIPTPSFVGNHYSGYDVAINSLIQNITEPSDEKNGKINIIPGIINPGDTKEIKHILHLLGVEATLLTDTSDAFDAPLRPSTLSTPFFAKGGVTVNEIKEASQAEGTITICKYAKSGAETLESIHNVPAMVESPPIGIQNTDQFLRNIQSALDIEIPETILDERGLLVDLMADVAARYLFDKNVAIVGDPDQVTGMARLIGELGMNPKVVCTGADTTTFPEDMEKIAKETNTDIDVLLDQDLRAFELYVKDDDNNVDIMLGNSDLRFINYDTKIPLIRFGYPVYDRVGYHSNPIVGYRGAKRLTEMITNAILEKYYDPTHWKLQQ</sequence>
<dbReference type="CDD" id="cd01965">
    <property type="entry name" value="Nitrogenase_MoFe_beta_like"/>
    <property type="match status" value="1"/>
</dbReference>
<evidence type="ECO:0000313" key="4">
    <source>
        <dbReference type="EMBL" id="KZX16989.1"/>
    </source>
</evidence>
<dbReference type="InterPro" id="IPR000510">
    <property type="entry name" value="Nase/OxRdtase_comp1"/>
</dbReference>
<dbReference type="PROSITE" id="PS00090">
    <property type="entry name" value="NITROGENASE_1_2"/>
    <property type="match status" value="1"/>
</dbReference>
<protein>
    <submittedName>
        <fullName evidence="4">Nitrogenase molybdenum-iron protein beta chain</fullName>
        <ecNumber evidence="4">1.18.6.1</ecNumber>
    </submittedName>
</protein>
<comment type="similarity">
    <text evidence="2">Belongs to the NifD/NifK/NifE/NifN family.</text>
</comment>
<dbReference type="EMBL" id="LWMT01000054">
    <property type="protein sequence ID" value="KZX16989.1"/>
    <property type="molecule type" value="Genomic_DNA"/>
</dbReference>
<evidence type="ECO:0000256" key="1">
    <source>
        <dbReference type="ARBA" id="ARBA00023231"/>
    </source>
</evidence>
<accession>A0A166ET93</accession>
<dbReference type="PROSITE" id="PS00699">
    <property type="entry name" value="NITROGENASE_1_1"/>
    <property type="match status" value="1"/>
</dbReference>
<comment type="caution">
    <text evidence="4">The sequence shown here is derived from an EMBL/GenBank/DDBJ whole genome shotgun (WGS) entry which is preliminary data.</text>
</comment>
<organism evidence="4 5">
    <name type="scientific">Methanobrevibacter filiformis</name>
    <dbReference type="NCBI Taxonomy" id="55758"/>
    <lineage>
        <taxon>Archaea</taxon>
        <taxon>Methanobacteriati</taxon>
        <taxon>Methanobacteriota</taxon>
        <taxon>Methanomada group</taxon>
        <taxon>Methanobacteria</taxon>
        <taxon>Methanobacteriales</taxon>
        <taxon>Methanobacteriaceae</taxon>
        <taxon>Methanobrevibacter</taxon>
    </lineage>
</organism>
<reference evidence="4 5" key="1">
    <citation type="submission" date="2016-04" db="EMBL/GenBank/DDBJ databases">
        <title>Genome sequence of Methanobrevibacter filiformis DSM 11501.</title>
        <authorList>
            <person name="Poehlein A."/>
            <person name="Seedorf H."/>
            <person name="Daniel R."/>
        </authorList>
    </citation>
    <scope>NUCLEOTIDE SEQUENCE [LARGE SCALE GENOMIC DNA]</scope>
    <source>
        <strain evidence="4 5">DSM 11501</strain>
    </source>
</reference>
<dbReference type="PATRIC" id="fig|55758.3.peg.456"/>
<keyword evidence="5" id="KW-1185">Reference proteome</keyword>
<dbReference type="InterPro" id="IPR000318">
    <property type="entry name" value="Nase_comp1_CS"/>
</dbReference>
<evidence type="ECO:0000313" key="5">
    <source>
        <dbReference type="Proteomes" id="UP000077066"/>
    </source>
</evidence>
<gene>
    <name evidence="4" type="primary">nifK_1</name>
    <name evidence="4" type="ORF">MBFIL_04070</name>
</gene>
<dbReference type="RefSeq" id="WP_066971018.1">
    <property type="nucleotide sequence ID" value="NZ_LWMT01000054.1"/>
</dbReference>
<dbReference type="OrthoDB" id="61861at2157"/>
<proteinExistence type="inferred from homology"/>
<dbReference type="PANTHER" id="PTHR33712:SF7">
    <property type="entry name" value="LIGHT-INDEPENDENT PROTOCHLOROPHYLLIDE REDUCTASE SUBUNIT B"/>
    <property type="match status" value="1"/>
</dbReference>
<evidence type="ECO:0000259" key="3">
    <source>
        <dbReference type="Pfam" id="PF00148"/>
    </source>
</evidence>
<evidence type="ECO:0000256" key="2">
    <source>
        <dbReference type="RuleBase" id="RU004021"/>
    </source>
</evidence>
<dbReference type="Gene3D" id="1.20.89.10">
    <property type="entry name" value="Nitrogenase Molybdenum-iron Protein, subunit B, domain 4"/>
    <property type="match status" value="1"/>
</dbReference>
<dbReference type="STRING" id="55758.MBFIL_04070"/>
<dbReference type="Proteomes" id="UP000077066">
    <property type="component" value="Unassembled WGS sequence"/>
</dbReference>
<dbReference type="EC" id="1.18.6.1" evidence="4"/>
<dbReference type="InterPro" id="IPR050152">
    <property type="entry name" value="ChlB/BchB/BchZ"/>
</dbReference>
<feature type="domain" description="Nitrogenase/oxidoreductase component 1" evidence="3">
    <location>
        <begin position="21"/>
        <end position="453"/>
    </location>
</feature>
<dbReference type="Gene3D" id="3.40.50.1980">
    <property type="entry name" value="Nitrogenase molybdenum iron protein domain"/>
    <property type="match status" value="3"/>
</dbReference>